<dbReference type="InterPro" id="IPR044515">
    <property type="entry name" value="ABTB1"/>
</dbReference>
<accession>A0AAP0BJM4</accession>
<evidence type="ECO:0000313" key="4">
    <source>
        <dbReference type="Proteomes" id="UP001418222"/>
    </source>
</evidence>
<dbReference type="PANTHER" id="PTHR46231">
    <property type="entry name" value="ANKYRIN REPEAT AND BTB/POZ DOMAIN-CONTAINING PROTEIN 1"/>
    <property type="match status" value="1"/>
</dbReference>
<evidence type="ECO:0000256" key="1">
    <source>
        <dbReference type="ARBA" id="ARBA00022737"/>
    </source>
</evidence>
<protein>
    <submittedName>
        <fullName evidence="3">BTB/POZ domain-containing protein</fullName>
    </submittedName>
</protein>
<dbReference type="AlphaFoldDB" id="A0AAP0BJM4"/>
<proteinExistence type="predicted"/>
<gene>
    <name evidence="3" type="ORF">KSP39_PZI010672</name>
</gene>
<dbReference type="PANTHER" id="PTHR46231:SF1">
    <property type="entry name" value="ANKYRIN REPEAT AND BTB_POZ DOMAIN-CONTAINING PROTEIN 1"/>
    <property type="match status" value="1"/>
</dbReference>
<keyword evidence="1" id="KW-0677">Repeat</keyword>
<reference evidence="3 4" key="1">
    <citation type="journal article" date="2022" name="Nat. Plants">
        <title>Genomes of leafy and leafless Platanthera orchids illuminate the evolution of mycoheterotrophy.</title>
        <authorList>
            <person name="Li M.H."/>
            <person name="Liu K.W."/>
            <person name="Li Z."/>
            <person name="Lu H.C."/>
            <person name="Ye Q.L."/>
            <person name="Zhang D."/>
            <person name="Wang J.Y."/>
            <person name="Li Y.F."/>
            <person name="Zhong Z.M."/>
            <person name="Liu X."/>
            <person name="Yu X."/>
            <person name="Liu D.K."/>
            <person name="Tu X.D."/>
            <person name="Liu B."/>
            <person name="Hao Y."/>
            <person name="Liao X.Y."/>
            <person name="Jiang Y.T."/>
            <person name="Sun W.H."/>
            <person name="Chen J."/>
            <person name="Chen Y.Q."/>
            <person name="Ai Y."/>
            <person name="Zhai J.W."/>
            <person name="Wu S.S."/>
            <person name="Zhou Z."/>
            <person name="Hsiao Y.Y."/>
            <person name="Wu W.L."/>
            <person name="Chen Y.Y."/>
            <person name="Lin Y.F."/>
            <person name="Hsu J.L."/>
            <person name="Li C.Y."/>
            <person name="Wang Z.W."/>
            <person name="Zhao X."/>
            <person name="Zhong W.Y."/>
            <person name="Ma X.K."/>
            <person name="Ma L."/>
            <person name="Huang J."/>
            <person name="Chen G.Z."/>
            <person name="Huang M.Z."/>
            <person name="Huang L."/>
            <person name="Peng D.H."/>
            <person name="Luo Y.B."/>
            <person name="Zou S.Q."/>
            <person name="Chen S.P."/>
            <person name="Lan S."/>
            <person name="Tsai W.C."/>
            <person name="Van de Peer Y."/>
            <person name="Liu Z.J."/>
        </authorList>
    </citation>
    <scope>NUCLEOTIDE SEQUENCE [LARGE SCALE GENOMIC DNA]</scope>
    <source>
        <strain evidence="3">Lor287</strain>
    </source>
</reference>
<keyword evidence="4" id="KW-1185">Reference proteome</keyword>
<name>A0AAP0BJM4_9ASPA</name>
<dbReference type="EMBL" id="JBBWWQ010000008">
    <property type="protein sequence ID" value="KAK8940863.1"/>
    <property type="molecule type" value="Genomic_DNA"/>
</dbReference>
<keyword evidence="2" id="KW-0040">ANK repeat</keyword>
<sequence length="210" mass="24838">MDWKGRKEVRFSSQKLSYFAMYNLIHFFYCDRLEVAVDDMEDLSRTWKVCKCDELQKILKKESIHQKYIDYKSLKDVDNSQKRFILQGLSLPEGDRLSSALCQILQTSLAKSLHKHTDYEGDDDGYEKLMGQYDDDIADVCIKVEKRIFRCHQGSVWCGVFQAARRRFFHRRAKQLFGRQQWLTLPLKIAVVRYFRVAEIFRDSEIAAAL</sequence>
<organism evidence="3 4">
    <name type="scientific">Platanthera zijinensis</name>
    <dbReference type="NCBI Taxonomy" id="2320716"/>
    <lineage>
        <taxon>Eukaryota</taxon>
        <taxon>Viridiplantae</taxon>
        <taxon>Streptophyta</taxon>
        <taxon>Embryophyta</taxon>
        <taxon>Tracheophyta</taxon>
        <taxon>Spermatophyta</taxon>
        <taxon>Magnoliopsida</taxon>
        <taxon>Liliopsida</taxon>
        <taxon>Asparagales</taxon>
        <taxon>Orchidaceae</taxon>
        <taxon>Orchidoideae</taxon>
        <taxon>Orchideae</taxon>
        <taxon>Orchidinae</taxon>
        <taxon>Platanthera</taxon>
    </lineage>
</organism>
<evidence type="ECO:0000256" key="2">
    <source>
        <dbReference type="ARBA" id="ARBA00023043"/>
    </source>
</evidence>
<dbReference type="GO" id="GO:0005737">
    <property type="term" value="C:cytoplasm"/>
    <property type="evidence" value="ECO:0007669"/>
    <property type="project" value="TreeGrafter"/>
</dbReference>
<dbReference type="GO" id="GO:0000151">
    <property type="term" value="C:ubiquitin ligase complex"/>
    <property type="evidence" value="ECO:0007669"/>
    <property type="project" value="TreeGrafter"/>
</dbReference>
<evidence type="ECO:0000313" key="3">
    <source>
        <dbReference type="EMBL" id="KAK8940863.1"/>
    </source>
</evidence>
<dbReference type="Proteomes" id="UP001418222">
    <property type="component" value="Unassembled WGS sequence"/>
</dbReference>
<comment type="caution">
    <text evidence="3">The sequence shown here is derived from an EMBL/GenBank/DDBJ whole genome shotgun (WGS) entry which is preliminary data.</text>
</comment>